<keyword evidence="4" id="KW-0597">Phosphoprotein</keyword>
<dbReference type="SMART" id="SM00439">
    <property type="entry name" value="BAH"/>
    <property type="match status" value="1"/>
</dbReference>
<dbReference type="Gene3D" id="3.40.50.300">
    <property type="entry name" value="P-loop containing nucleotide triphosphate hydrolases"/>
    <property type="match status" value="1"/>
</dbReference>
<dbReference type="Pfam" id="PF00004">
    <property type="entry name" value="AAA"/>
    <property type="match status" value="1"/>
</dbReference>
<dbReference type="Proteomes" id="UP000010552">
    <property type="component" value="Unassembled WGS sequence"/>
</dbReference>
<dbReference type="eggNOG" id="KOG1514">
    <property type="taxonomic scope" value="Eukaryota"/>
</dbReference>
<dbReference type="InterPro" id="IPR001025">
    <property type="entry name" value="BAH_dom"/>
</dbReference>
<dbReference type="Pfam" id="PF17872">
    <property type="entry name" value="AAA_lid_10"/>
    <property type="match status" value="1"/>
</dbReference>
<reference evidence="17" key="1">
    <citation type="journal article" date="2013" name="Science">
        <title>Comparative analysis of bat genomes provides insight into the evolution of flight and immunity.</title>
        <authorList>
            <person name="Zhang G."/>
            <person name="Cowled C."/>
            <person name="Shi Z."/>
            <person name="Huang Z."/>
            <person name="Bishop-Lilly K.A."/>
            <person name="Fang X."/>
            <person name="Wynne J.W."/>
            <person name="Xiong Z."/>
            <person name="Baker M.L."/>
            <person name="Zhao W."/>
            <person name="Tachedjian M."/>
            <person name="Zhu Y."/>
            <person name="Zhou P."/>
            <person name="Jiang X."/>
            <person name="Ng J."/>
            <person name="Yang L."/>
            <person name="Wu L."/>
            <person name="Xiao J."/>
            <person name="Feng Y."/>
            <person name="Chen Y."/>
            <person name="Sun X."/>
            <person name="Zhang Y."/>
            <person name="Marsh G.A."/>
            <person name="Crameri G."/>
            <person name="Broder C.C."/>
            <person name="Frey K.G."/>
            <person name="Wang L.F."/>
            <person name="Wang J."/>
        </authorList>
    </citation>
    <scope>NUCLEOTIDE SEQUENCE [LARGE SCALE GENOMIC DNA]</scope>
</reference>
<dbReference type="Pfam" id="PF01426">
    <property type="entry name" value="BAH"/>
    <property type="match status" value="1"/>
</dbReference>
<keyword evidence="10 13" id="KW-0238">DNA-binding</keyword>
<feature type="domain" description="BAH" evidence="15">
    <location>
        <begin position="144"/>
        <end position="270"/>
    </location>
</feature>
<dbReference type="InParanoid" id="L5K481"/>
<gene>
    <name evidence="16" type="ORF">PAL_GLEAN10023753</name>
</gene>
<dbReference type="GO" id="GO:0003688">
    <property type="term" value="F:DNA replication origin binding"/>
    <property type="evidence" value="ECO:0007669"/>
    <property type="project" value="TreeGrafter"/>
</dbReference>
<dbReference type="InterPro" id="IPR015163">
    <property type="entry name" value="Cdc6_C"/>
</dbReference>
<dbReference type="CDD" id="cd08768">
    <property type="entry name" value="Cdc6_C"/>
    <property type="match status" value="1"/>
</dbReference>
<evidence type="ECO:0000256" key="4">
    <source>
        <dbReference type="ARBA" id="ARBA00022553"/>
    </source>
</evidence>
<sequence>MLQCKELPSANSDSGGIYDGGCTLACVRTSCVLSEEFTWAPVYRWVAARQVQLVQVRVTAAPRAPEEEAVGSGGLAPSFMKLRRPVSVASSVLEGLRKLFFVDSVIQQIFTKRLLRNLSADGEWDEMPGQGEMNVILQGCSTPIHIHVGQFVLVEGDDDENPYVAKLIELFEDDFESYSKKRARVQWFIRFCEISINKQHLLGRKPAKQEIFWYDYPACDSNINAETIIGSVRVVALGPDEVIPKDLKNEETLFVKLSWNEKMFRPLSPELFAELDKLQESSPTCQKPIRAKTKSIESPSWTTAEHAVKRIESRHSTSKSHQTPTHPVTPRARKRLELISSPRTPNAKITQQTSWVSLDSPRRTKQKVAFSEVSSPSKKSRPGGLQTLSVALKAPEKTGEIQNSCAEEDKKASRECHMILRTRVSALKLEISEERRLTPFRKGKRSSVVPSVVLKPEKIKKREAKEPEAQDEATSAPHHIRRKSSLLTLKRIRQQLRFLGNSEDNQEEEEFLPAAEISDSNSKEEETSMPRLPRRTRGCVSRNLQSSVTLPLKSPTRTPKKTPKPRMPHRATPQIRSRNLAAQEPANVLEEARLRLHVSAVPESLPCREQEFQDIYNFVESKLLDHTGGCMYISGVPGTGKTATVHEVIHCLQQAAQTNDVPPFKYVEVNGMKLTEPRQVYVQIWKKLTGQKATANHAAELLAKRFCTQGSSQETTVLLVDELDLLWTQKQDVMYNLFDWPTHKDARLVVLTIANTMDLPERIMMNRVSSRLGLTRMSFQPYTHSQLQQILVSRLKHLKAFEDDAIQLVARKVAALSGDARRCLDICRRATEICEFSCQKPDSPGLVTVAHLLEAVDEMFSSSYITAIKNSSVLEQSFLRAILAEFRRSGLEEATFQQVYRQHVALCRMEGLPYPTMSETMAVCSHLGSCRLLLVEPSRNDLLLRVRLNVSQDDVLYALKDE</sequence>
<evidence type="ECO:0000313" key="17">
    <source>
        <dbReference type="Proteomes" id="UP000010552"/>
    </source>
</evidence>
<comment type="subcellular location">
    <subcellularLocation>
        <location evidence="1 13">Nucleus</location>
    </subcellularLocation>
</comment>
<dbReference type="InterPro" id="IPR003593">
    <property type="entry name" value="AAA+_ATPase"/>
</dbReference>
<dbReference type="InterPro" id="IPR050311">
    <property type="entry name" value="ORC1/CDC6"/>
</dbReference>
<dbReference type="FunFam" id="2.30.30.490:FF:000010">
    <property type="entry name" value="Origin recognition complex subunit 1"/>
    <property type="match status" value="1"/>
</dbReference>
<comment type="subunit">
    <text evidence="12 13">Component of ORC, a complex composed of at least 6 subunits: ORC1, ORC2, ORC3, ORC4, ORC5 and ORC6. ORC is regulated in a cell-cycle dependent manner. It is sequentially assembled at the exit from anaphase of mitosis and disassembled as cells enter S phase. Interacts with CDC6 and KAT7/HBO1. Interacts with LRWD1 predominantly during the G1 phase and with less affinity during mitosis, when phosphorylated.</text>
</comment>
<dbReference type="PROSITE" id="PS51038">
    <property type="entry name" value="BAH"/>
    <property type="match status" value="1"/>
</dbReference>
<accession>L5K481</accession>
<dbReference type="Pfam" id="PF09079">
    <property type="entry name" value="WHD_Cdc6"/>
    <property type="match status" value="1"/>
</dbReference>
<comment type="function">
    <text evidence="13">Component of the origin recognition complex (ORC) that binds origins of replication. DNA-binding is ATP-dependent, however specific DNA sequences that define origins of replication have not been identified so far. ORC is required to assemble the pre-replication complex necessary to initiate DNA replication.</text>
</comment>
<feature type="region of interest" description="Disordered" evidence="14">
    <location>
        <begin position="458"/>
        <end position="486"/>
    </location>
</feature>
<keyword evidence="17" id="KW-1185">Reference proteome</keyword>
<evidence type="ECO:0000256" key="8">
    <source>
        <dbReference type="ARBA" id="ARBA00022840"/>
    </source>
</evidence>
<dbReference type="InterPro" id="IPR003959">
    <property type="entry name" value="ATPase_AAA_core"/>
</dbReference>
<feature type="compositionally biased region" description="Basic and acidic residues" evidence="14">
    <location>
        <begin position="306"/>
        <end position="315"/>
    </location>
</feature>
<evidence type="ECO:0000256" key="11">
    <source>
        <dbReference type="ARBA" id="ARBA00023242"/>
    </source>
</evidence>
<evidence type="ECO:0000256" key="13">
    <source>
        <dbReference type="RuleBase" id="RU365058"/>
    </source>
</evidence>
<dbReference type="SMART" id="SM00382">
    <property type="entry name" value="AAA"/>
    <property type="match status" value="1"/>
</dbReference>
<dbReference type="FunCoup" id="L5K481">
    <property type="interactions" value="409"/>
</dbReference>
<keyword evidence="7 13" id="KW-0547">Nucleotide-binding</keyword>
<evidence type="ECO:0000256" key="12">
    <source>
        <dbReference type="ARBA" id="ARBA00046605"/>
    </source>
</evidence>
<dbReference type="PANTHER" id="PTHR10763:SF23">
    <property type="entry name" value="ORIGIN RECOGNITION COMPLEX SUBUNIT 1"/>
    <property type="match status" value="1"/>
</dbReference>
<dbReference type="FunFam" id="3.40.50.300:FF:000199">
    <property type="entry name" value="Origin recognition complex subunit 1"/>
    <property type="match status" value="1"/>
</dbReference>
<dbReference type="SMART" id="SM01074">
    <property type="entry name" value="Cdc6_C"/>
    <property type="match status" value="1"/>
</dbReference>
<feature type="region of interest" description="Disordered" evidence="14">
    <location>
        <begin position="283"/>
        <end position="341"/>
    </location>
</feature>
<dbReference type="GO" id="GO:0005524">
    <property type="term" value="F:ATP binding"/>
    <property type="evidence" value="ECO:0007669"/>
    <property type="project" value="UniProtKB-KW"/>
</dbReference>
<evidence type="ECO:0000256" key="2">
    <source>
        <dbReference type="ARBA" id="ARBA00008398"/>
    </source>
</evidence>
<evidence type="ECO:0000256" key="14">
    <source>
        <dbReference type="SAM" id="MobiDB-lite"/>
    </source>
</evidence>
<dbReference type="FunFam" id="1.10.8.60:FF:000062">
    <property type="entry name" value="Origin recognition complex subunit 1"/>
    <property type="match status" value="1"/>
</dbReference>
<dbReference type="InterPro" id="IPR027417">
    <property type="entry name" value="P-loop_NTPase"/>
</dbReference>
<evidence type="ECO:0000256" key="1">
    <source>
        <dbReference type="ARBA" id="ARBA00004123"/>
    </source>
</evidence>
<organism evidence="16 17">
    <name type="scientific">Pteropus alecto</name>
    <name type="common">Black flying fox</name>
    <dbReference type="NCBI Taxonomy" id="9402"/>
    <lineage>
        <taxon>Eukaryota</taxon>
        <taxon>Metazoa</taxon>
        <taxon>Chordata</taxon>
        <taxon>Craniata</taxon>
        <taxon>Vertebrata</taxon>
        <taxon>Euteleostomi</taxon>
        <taxon>Mammalia</taxon>
        <taxon>Eutheria</taxon>
        <taxon>Laurasiatheria</taxon>
        <taxon>Chiroptera</taxon>
        <taxon>Yinpterochiroptera</taxon>
        <taxon>Pteropodoidea</taxon>
        <taxon>Pteropodidae</taxon>
        <taxon>Pteropodinae</taxon>
        <taxon>Pteropus</taxon>
    </lineage>
</organism>
<dbReference type="InterPro" id="IPR041083">
    <property type="entry name" value="AAA_lid_10"/>
</dbReference>
<dbReference type="PANTHER" id="PTHR10763">
    <property type="entry name" value="CELL DIVISION CONTROL PROTEIN 6-RELATED"/>
    <property type="match status" value="1"/>
</dbReference>
<evidence type="ECO:0000256" key="5">
    <source>
        <dbReference type="ARBA" id="ARBA00022705"/>
    </source>
</evidence>
<dbReference type="InterPro" id="IPR043151">
    <property type="entry name" value="BAH_sf"/>
</dbReference>
<dbReference type="AlphaFoldDB" id="L5K481"/>
<dbReference type="STRING" id="9402.L5K481"/>
<evidence type="ECO:0000256" key="6">
    <source>
        <dbReference type="ARBA" id="ARBA00022723"/>
    </source>
</evidence>
<dbReference type="GO" id="GO:0005664">
    <property type="term" value="C:nuclear origin of replication recognition complex"/>
    <property type="evidence" value="ECO:0007669"/>
    <property type="project" value="TreeGrafter"/>
</dbReference>
<keyword evidence="8 13" id="KW-0067">ATP-binding</keyword>
<dbReference type="GO" id="GO:0033314">
    <property type="term" value="P:mitotic DNA replication checkpoint signaling"/>
    <property type="evidence" value="ECO:0007669"/>
    <property type="project" value="TreeGrafter"/>
</dbReference>
<keyword evidence="5 13" id="KW-0235">DNA replication</keyword>
<feature type="compositionally biased region" description="Basic residues" evidence="14">
    <location>
        <begin position="558"/>
        <end position="569"/>
    </location>
</feature>
<comment type="similarity">
    <text evidence="2 13">Belongs to the ORC1 family.</text>
</comment>
<dbReference type="GO" id="GO:0003682">
    <property type="term" value="F:chromatin binding"/>
    <property type="evidence" value="ECO:0007669"/>
    <property type="project" value="InterPro"/>
</dbReference>
<dbReference type="Gene3D" id="2.30.30.490">
    <property type="match status" value="1"/>
</dbReference>
<evidence type="ECO:0000259" key="15">
    <source>
        <dbReference type="PROSITE" id="PS51038"/>
    </source>
</evidence>
<evidence type="ECO:0000256" key="7">
    <source>
        <dbReference type="ARBA" id="ARBA00022741"/>
    </source>
</evidence>
<keyword evidence="9" id="KW-0460">Magnesium</keyword>
<feature type="region of interest" description="Disordered" evidence="14">
    <location>
        <begin position="500"/>
        <end position="572"/>
    </location>
</feature>
<keyword evidence="6" id="KW-0479">Metal-binding</keyword>
<dbReference type="CDD" id="cd04719">
    <property type="entry name" value="BAH_Orc1p_animal"/>
    <property type="match status" value="1"/>
</dbReference>
<dbReference type="GO" id="GO:0006270">
    <property type="term" value="P:DNA replication initiation"/>
    <property type="evidence" value="ECO:0007669"/>
    <property type="project" value="TreeGrafter"/>
</dbReference>
<dbReference type="SUPFAM" id="SSF52540">
    <property type="entry name" value="P-loop containing nucleoside triphosphate hydrolases"/>
    <property type="match status" value="1"/>
</dbReference>
<dbReference type="GO" id="GO:0016887">
    <property type="term" value="F:ATP hydrolysis activity"/>
    <property type="evidence" value="ECO:0007669"/>
    <property type="project" value="InterPro"/>
</dbReference>
<dbReference type="GO" id="GO:0046872">
    <property type="term" value="F:metal ion binding"/>
    <property type="evidence" value="ECO:0007669"/>
    <property type="project" value="UniProtKB-KW"/>
</dbReference>
<evidence type="ECO:0000256" key="9">
    <source>
        <dbReference type="ARBA" id="ARBA00022842"/>
    </source>
</evidence>
<keyword evidence="11 13" id="KW-0539">Nucleus</keyword>
<evidence type="ECO:0000313" key="16">
    <source>
        <dbReference type="EMBL" id="ELK06157.1"/>
    </source>
</evidence>
<evidence type="ECO:0000256" key="10">
    <source>
        <dbReference type="ARBA" id="ARBA00023125"/>
    </source>
</evidence>
<evidence type="ECO:0000256" key="3">
    <source>
        <dbReference type="ARBA" id="ARBA00019081"/>
    </source>
</evidence>
<protein>
    <recommendedName>
        <fullName evidence="3 13">Origin recognition complex subunit 1</fullName>
    </recommendedName>
</protein>
<name>L5K481_PTEAL</name>
<proteinExistence type="inferred from homology"/>
<dbReference type="EMBL" id="KB031032">
    <property type="protein sequence ID" value="ELK06157.1"/>
    <property type="molecule type" value="Genomic_DNA"/>
</dbReference>